<comment type="catalytic activity">
    <reaction evidence="8">
        <text>NAD(+) + ATP = ADP + NADP(+) + H(+)</text>
        <dbReference type="Rhea" id="RHEA:18629"/>
        <dbReference type="ChEBI" id="CHEBI:15378"/>
        <dbReference type="ChEBI" id="CHEBI:30616"/>
        <dbReference type="ChEBI" id="CHEBI:57540"/>
        <dbReference type="ChEBI" id="CHEBI:58349"/>
        <dbReference type="ChEBI" id="CHEBI:456216"/>
        <dbReference type="EC" id="2.7.1.23"/>
    </reaction>
</comment>
<feature type="binding site" evidence="8">
    <location>
        <begin position="138"/>
        <end position="139"/>
    </location>
    <ligand>
        <name>NAD(+)</name>
        <dbReference type="ChEBI" id="CHEBI:57540"/>
    </ligand>
</feature>
<evidence type="ECO:0000313" key="10">
    <source>
        <dbReference type="Proteomes" id="UP001596447"/>
    </source>
</evidence>
<feature type="active site" description="Proton acceptor" evidence="8">
    <location>
        <position position="64"/>
    </location>
</feature>
<evidence type="ECO:0000256" key="8">
    <source>
        <dbReference type="HAMAP-Rule" id="MF_00361"/>
    </source>
</evidence>
<evidence type="ECO:0000256" key="5">
    <source>
        <dbReference type="ARBA" id="ARBA00022840"/>
    </source>
</evidence>
<dbReference type="GO" id="GO:0003951">
    <property type="term" value="F:NAD+ kinase activity"/>
    <property type="evidence" value="ECO:0007669"/>
    <property type="project" value="UniProtKB-UniRule"/>
</dbReference>
<dbReference type="PANTHER" id="PTHR20275">
    <property type="entry name" value="NAD KINASE"/>
    <property type="match status" value="1"/>
</dbReference>
<keyword evidence="1 8" id="KW-0963">Cytoplasm</keyword>
<dbReference type="InterPro" id="IPR002504">
    <property type="entry name" value="NADK"/>
</dbReference>
<dbReference type="RefSeq" id="WP_279528191.1">
    <property type="nucleotide sequence ID" value="NZ_CP122312.1"/>
</dbReference>
<feature type="binding site" evidence="8">
    <location>
        <begin position="181"/>
        <end position="186"/>
    </location>
    <ligand>
        <name>NAD(+)</name>
        <dbReference type="ChEBI" id="CHEBI:57540"/>
    </ligand>
</feature>
<feature type="binding site" evidence="8">
    <location>
        <begin position="64"/>
        <end position="65"/>
    </location>
    <ligand>
        <name>NAD(+)</name>
        <dbReference type="ChEBI" id="CHEBI:57540"/>
    </ligand>
</feature>
<evidence type="ECO:0000313" key="9">
    <source>
        <dbReference type="EMBL" id="MFC7201446.1"/>
    </source>
</evidence>
<comment type="function">
    <text evidence="8">Involved in the regulation of the intracellular balance of NAD and NADP, and is a key enzyme in the biosynthesis of NADP. Catalyzes specifically the phosphorylation on 2'-hydroxyl of the adenosine moiety of NAD to yield NADP.</text>
</comment>
<gene>
    <name evidence="8" type="primary">nadK</name>
    <name evidence="9" type="ORF">ACFQJ9_18905</name>
</gene>
<dbReference type="GO" id="GO:0046872">
    <property type="term" value="F:metal ion binding"/>
    <property type="evidence" value="ECO:0007669"/>
    <property type="project" value="UniProtKB-UniRule"/>
</dbReference>
<evidence type="ECO:0000256" key="7">
    <source>
        <dbReference type="ARBA" id="ARBA00023027"/>
    </source>
</evidence>
<keyword evidence="3 8" id="KW-0547">Nucleotide-binding</keyword>
<dbReference type="Proteomes" id="UP001596447">
    <property type="component" value="Unassembled WGS sequence"/>
</dbReference>
<proteinExistence type="inferred from homology"/>
<reference evidence="9 10" key="1">
    <citation type="journal article" date="2019" name="Int. J. Syst. Evol. Microbiol.">
        <title>The Global Catalogue of Microorganisms (GCM) 10K type strain sequencing project: providing services to taxonomists for standard genome sequencing and annotation.</title>
        <authorList>
            <consortium name="The Broad Institute Genomics Platform"/>
            <consortium name="The Broad Institute Genome Sequencing Center for Infectious Disease"/>
            <person name="Wu L."/>
            <person name="Ma J."/>
        </authorList>
    </citation>
    <scope>NUCLEOTIDE SEQUENCE [LARGE SCALE GENOMIC DNA]</scope>
    <source>
        <strain evidence="9 10">XZGYJ-43</strain>
    </source>
</reference>
<keyword evidence="5 8" id="KW-0067">ATP-binding</keyword>
<keyword evidence="6 8" id="KW-0521">NADP</keyword>
<dbReference type="HAMAP" id="MF_00361">
    <property type="entry name" value="NAD_kinase"/>
    <property type="match status" value="1"/>
</dbReference>
<keyword evidence="4 8" id="KW-0418">Kinase</keyword>
<dbReference type="InterPro" id="IPR016064">
    <property type="entry name" value="NAD/diacylglycerol_kinase_sf"/>
</dbReference>
<comment type="cofactor">
    <cofactor evidence="8">
        <name>a divalent metal cation</name>
        <dbReference type="ChEBI" id="CHEBI:60240"/>
    </cofactor>
</comment>
<dbReference type="InterPro" id="IPR017437">
    <property type="entry name" value="ATP-NAD_kinase_PpnK-typ_C"/>
</dbReference>
<dbReference type="Pfam" id="PF01513">
    <property type="entry name" value="NAD_kinase"/>
    <property type="match status" value="1"/>
</dbReference>
<name>A0ABD5Z8E6_9EURY</name>
<dbReference type="Pfam" id="PF20143">
    <property type="entry name" value="NAD_kinase_C"/>
    <property type="match status" value="1"/>
</dbReference>
<sequence length="275" mass="29044">MRVGIVAQRGNARAAYLAADIRETLQAEDVEVLLDAATAESLDEAGHDVGEFVDCDLVVSIGGDGTFLYAAHGAGSTPVLGVNLGEVGFLNAVAPSEAIEAVRREVERYHEEGSVKYREIPRIQAEGDQEWSLTPALNEVVVQGPQRGHGQGLSIEVRIDGSLYMGGQADGVLVTTPTGSTAYNLSEGGPLLQPGVGTFVVNGMASEDGMPPLAVRTDSEITIRVDDADEAVISSDGSSQQRVYLPEVVRLSRAPEPARVAGPESDFFQALNKLE</sequence>
<organism evidence="9 10">
    <name type="scientific">Halospeciosus flavus</name>
    <dbReference type="NCBI Taxonomy" id="3032283"/>
    <lineage>
        <taxon>Archaea</taxon>
        <taxon>Methanobacteriati</taxon>
        <taxon>Methanobacteriota</taxon>
        <taxon>Stenosarchaea group</taxon>
        <taxon>Halobacteria</taxon>
        <taxon>Halobacteriales</taxon>
        <taxon>Halobacteriaceae</taxon>
        <taxon>Halospeciosus</taxon>
    </lineage>
</organism>
<keyword evidence="10" id="KW-1185">Reference proteome</keyword>
<dbReference type="SUPFAM" id="SSF111331">
    <property type="entry name" value="NAD kinase/diacylglycerol kinase-like"/>
    <property type="match status" value="1"/>
</dbReference>
<dbReference type="AlphaFoldDB" id="A0ABD5Z8E6"/>
<comment type="subcellular location">
    <subcellularLocation>
        <location evidence="8">Cytoplasm</location>
    </subcellularLocation>
</comment>
<dbReference type="EC" id="2.7.1.23" evidence="8"/>
<keyword evidence="2 8" id="KW-0808">Transferase</keyword>
<dbReference type="Gene3D" id="3.40.50.10330">
    <property type="entry name" value="Probable inorganic polyphosphate/atp-NAD kinase, domain 1"/>
    <property type="match status" value="1"/>
</dbReference>
<evidence type="ECO:0000256" key="6">
    <source>
        <dbReference type="ARBA" id="ARBA00022857"/>
    </source>
</evidence>
<evidence type="ECO:0000256" key="1">
    <source>
        <dbReference type="ARBA" id="ARBA00022490"/>
    </source>
</evidence>
<dbReference type="InterPro" id="IPR017438">
    <property type="entry name" value="ATP-NAD_kinase_N"/>
</dbReference>
<evidence type="ECO:0000256" key="3">
    <source>
        <dbReference type="ARBA" id="ARBA00022741"/>
    </source>
</evidence>
<dbReference type="GO" id="GO:0005737">
    <property type="term" value="C:cytoplasm"/>
    <property type="evidence" value="ECO:0007669"/>
    <property type="project" value="UniProtKB-SubCell"/>
</dbReference>
<evidence type="ECO:0000256" key="4">
    <source>
        <dbReference type="ARBA" id="ARBA00022777"/>
    </source>
</evidence>
<dbReference type="GO" id="GO:0006741">
    <property type="term" value="P:NADP+ biosynthetic process"/>
    <property type="evidence" value="ECO:0007669"/>
    <property type="project" value="UniProtKB-UniRule"/>
</dbReference>
<comment type="caution">
    <text evidence="8">Lacks conserved residue(s) required for the propagation of feature annotation.</text>
</comment>
<accession>A0ABD5Z8E6</accession>
<dbReference type="EMBL" id="JBHTAR010000011">
    <property type="protein sequence ID" value="MFC7201446.1"/>
    <property type="molecule type" value="Genomic_DNA"/>
</dbReference>
<feature type="binding site" evidence="8">
    <location>
        <position position="170"/>
    </location>
    <ligand>
        <name>NAD(+)</name>
        <dbReference type="ChEBI" id="CHEBI:57540"/>
    </ligand>
</feature>
<dbReference type="GO" id="GO:0005524">
    <property type="term" value="F:ATP binding"/>
    <property type="evidence" value="ECO:0007669"/>
    <property type="project" value="UniProtKB-KW"/>
</dbReference>
<evidence type="ECO:0000256" key="2">
    <source>
        <dbReference type="ARBA" id="ARBA00022679"/>
    </source>
</evidence>
<dbReference type="PANTHER" id="PTHR20275:SF43">
    <property type="entry name" value="BIFUNCTIONAL NADP PHOSPHATASE_NAD KINASE"/>
    <property type="match status" value="1"/>
</dbReference>
<dbReference type="Gene3D" id="2.60.200.30">
    <property type="entry name" value="Probable inorganic polyphosphate/atp-NAD kinase, domain 2"/>
    <property type="match status" value="1"/>
</dbReference>
<feature type="binding site" evidence="8">
    <location>
        <position position="205"/>
    </location>
    <ligand>
        <name>NAD(+)</name>
        <dbReference type="ChEBI" id="CHEBI:57540"/>
    </ligand>
</feature>
<comment type="caution">
    <text evidence="9">The sequence shown here is derived from an EMBL/GenBank/DDBJ whole genome shotgun (WGS) entry which is preliminary data.</text>
</comment>
<comment type="similarity">
    <text evidence="8">Belongs to the NAD kinase family.</text>
</comment>
<protein>
    <recommendedName>
        <fullName evidence="8">NAD kinase</fullName>
        <ecNumber evidence="8">2.7.1.23</ecNumber>
    </recommendedName>
    <alternativeName>
        <fullName evidence="8">ATP-dependent NAD kinase</fullName>
    </alternativeName>
</protein>
<keyword evidence="7 8" id="KW-0520">NAD</keyword>